<evidence type="ECO:0000313" key="3">
    <source>
        <dbReference type="Proteomes" id="UP000327157"/>
    </source>
</evidence>
<protein>
    <recommendedName>
        <fullName evidence="4">S2-RNase</fullName>
    </recommendedName>
</protein>
<dbReference type="SUPFAM" id="SSF50630">
    <property type="entry name" value="Acid proteases"/>
    <property type="match status" value="1"/>
</dbReference>
<dbReference type="EMBL" id="SMOL01000143">
    <property type="protein sequence ID" value="KAB2631243.1"/>
    <property type="molecule type" value="Genomic_DNA"/>
</dbReference>
<comment type="caution">
    <text evidence="2">The sequence shown here is derived from an EMBL/GenBank/DDBJ whole genome shotgun (WGS) entry which is preliminary data.</text>
</comment>
<reference evidence="2 3" key="3">
    <citation type="submission" date="2019-11" db="EMBL/GenBank/DDBJ databases">
        <title>A de novo genome assembly of a pear dwarfing rootstock.</title>
        <authorList>
            <person name="Wang F."/>
            <person name="Wang J."/>
            <person name="Li S."/>
            <person name="Zhang Y."/>
            <person name="Fang M."/>
            <person name="Ma L."/>
            <person name="Zhao Y."/>
            <person name="Jiang S."/>
        </authorList>
    </citation>
    <scope>NUCLEOTIDE SEQUENCE [LARGE SCALE GENOMIC DNA]</scope>
    <source>
        <strain evidence="2">S2</strain>
        <tissue evidence="2">Leaf</tissue>
    </source>
</reference>
<dbReference type="OrthoDB" id="1626705at2759"/>
<dbReference type="PANTHER" id="PTHR33240:SF15">
    <property type="entry name" value="GAG-PRO-LIKE PROTEIN"/>
    <property type="match status" value="1"/>
</dbReference>
<name>A0A5N5HWR6_9ROSA</name>
<dbReference type="Proteomes" id="UP000327157">
    <property type="component" value="Chromosome 12"/>
</dbReference>
<accession>A0A5N5HWR6</accession>
<reference evidence="3" key="2">
    <citation type="submission" date="2019-10" db="EMBL/GenBank/DDBJ databases">
        <title>A de novo genome assembly of a pear dwarfing rootstock.</title>
        <authorList>
            <person name="Wang F."/>
            <person name="Wang J."/>
            <person name="Li S."/>
            <person name="Zhang Y."/>
            <person name="Fang M."/>
            <person name="Ma L."/>
            <person name="Zhao Y."/>
            <person name="Jiang S."/>
        </authorList>
    </citation>
    <scope>NUCLEOTIDE SEQUENCE [LARGE SCALE GENOMIC DNA]</scope>
</reference>
<evidence type="ECO:0000313" key="2">
    <source>
        <dbReference type="EMBL" id="KAB2631243.1"/>
    </source>
</evidence>
<dbReference type="InterPro" id="IPR021109">
    <property type="entry name" value="Peptidase_aspartic_dom_sf"/>
</dbReference>
<keyword evidence="3" id="KW-1185">Reference proteome</keyword>
<proteinExistence type="predicted"/>
<sequence>MAPRSKRNTIRTGNSSDAGEPCQESQEHLDEYDMPDIIATIHALGEAQKEIVADKYWTLMENASQEDSVAEDVIAMLEKEPHKSSEDWKYLQSYNTSWPQAKGWGDEDANLMDFAPSLSDEVFTIDMPEEYNEGALEVQLFNQEMMAINDVFIRQALVNTGSSVNIVPLAMFTAASVPTSKVLKSKIFINGFGNNSDETMGYIEIDLKICPMRFFTKFYVMDINVVYHALLGRPWINKHRFVPSTYCQCMPFNLDEVHYSYTECYNDFSSIRKVRDLSDQEFLAIVEKGKRIQPDTDVFAYTLPQSSKVVLPNDRIVYLLW</sequence>
<evidence type="ECO:0000256" key="1">
    <source>
        <dbReference type="SAM" id="MobiDB-lite"/>
    </source>
</evidence>
<dbReference type="CDD" id="cd00303">
    <property type="entry name" value="retropepsin_like"/>
    <property type="match status" value="1"/>
</dbReference>
<feature type="region of interest" description="Disordered" evidence="1">
    <location>
        <begin position="1"/>
        <end position="27"/>
    </location>
</feature>
<dbReference type="PANTHER" id="PTHR33240">
    <property type="entry name" value="OS08G0508500 PROTEIN"/>
    <property type="match status" value="1"/>
</dbReference>
<dbReference type="Gene3D" id="2.40.70.10">
    <property type="entry name" value="Acid Proteases"/>
    <property type="match status" value="1"/>
</dbReference>
<reference evidence="2 3" key="1">
    <citation type="submission" date="2019-09" db="EMBL/GenBank/DDBJ databases">
        <authorList>
            <person name="Ou C."/>
        </authorList>
    </citation>
    <scope>NUCLEOTIDE SEQUENCE [LARGE SCALE GENOMIC DNA]</scope>
    <source>
        <strain evidence="2">S2</strain>
        <tissue evidence="2">Leaf</tissue>
    </source>
</reference>
<organism evidence="2 3">
    <name type="scientific">Pyrus ussuriensis x Pyrus communis</name>
    <dbReference type="NCBI Taxonomy" id="2448454"/>
    <lineage>
        <taxon>Eukaryota</taxon>
        <taxon>Viridiplantae</taxon>
        <taxon>Streptophyta</taxon>
        <taxon>Embryophyta</taxon>
        <taxon>Tracheophyta</taxon>
        <taxon>Spermatophyta</taxon>
        <taxon>Magnoliopsida</taxon>
        <taxon>eudicotyledons</taxon>
        <taxon>Gunneridae</taxon>
        <taxon>Pentapetalae</taxon>
        <taxon>rosids</taxon>
        <taxon>fabids</taxon>
        <taxon>Rosales</taxon>
        <taxon>Rosaceae</taxon>
        <taxon>Amygdaloideae</taxon>
        <taxon>Maleae</taxon>
        <taxon>Pyrus</taxon>
    </lineage>
</organism>
<dbReference type="AlphaFoldDB" id="A0A5N5HWR6"/>
<evidence type="ECO:0008006" key="4">
    <source>
        <dbReference type="Google" id="ProtNLM"/>
    </source>
</evidence>
<gene>
    <name evidence="2" type="ORF">D8674_008762</name>
</gene>